<evidence type="ECO:0000313" key="1">
    <source>
        <dbReference type="EMBL" id="WAJ27925.1"/>
    </source>
</evidence>
<dbReference type="Proteomes" id="UP001163223">
    <property type="component" value="Chromosome"/>
</dbReference>
<gene>
    <name evidence="1" type="ORF">OXU80_24300</name>
</gene>
<reference evidence="1" key="1">
    <citation type="submission" date="2022-11" db="EMBL/GenBank/DDBJ databases">
        <title>beta-Carotene-producing bacterium, Jeongeuplla avenae sp. nov., alleviates the salt stress of Arabidopsis seedlings.</title>
        <authorList>
            <person name="Jiang L."/>
            <person name="Lee J."/>
        </authorList>
    </citation>
    <scope>NUCLEOTIDE SEQUENCE</scope>
    <source>
        <strain evidence="1">DY_R2A_6</strain>
    </source>
</reference>
<accession>A0ACD4NM07</accession>
<protein>
    <submittedName>
        <fullName evidence="1">Sugar-binding transcriptional regulator</fullName>
    </submittedName>
</protein>
<keyword evidence="2" id="KW-1185">Reference proteome</keyword>
<name>A0ACD4NM07_9HYPH</name>
<organism evidence="1 2">
    <name type="scientific">Antarcticirhabdus aurantiaca</name>
    <dbReference type="NCBI Taxonomy" id="2606717"/>
    <lineage>
        <taxon>Bacteria</taxon>
        <taxon>Pseudomonadati</taxon>
        <taxon>Pseudomonadota</taxon>
        <taxon>Alphaproteobacteria</taxon>
        <taxon>Hyphomicrobiales</taxon>
        <taxon>Aurantimonadaceae</taxon>
        <taxon>Antarcticirhabdus</taxon>
    </lineage>
</organism>
<proteinExistence type="predicted"/>
<dbReference type="EMBL" id="CP113520">
    <property type="protein sequence ID" value="WAJ27925.1"/>
    <property type="molecule type" value="Genomic_DNA"/>
</dbReference>
<sequence length="326" mass="34758">MADSRHDFETIRQIQTVLTLHFVDGLKQNEIAEALNLSASKVNRLIAQGRKLGMLKISVESPFQRLVEIEGQVREKGSLASAVVTPTVPGSPESTLQQVGRVAAGQLLETIRDGDVLAITGGKAISAIVQNLQPERAFDVTVVPLTGGVQGKHYTDVNHLAARLAEKLGGSTMLLHAPLFAETREQRDLLLEMAPVKAAFDLARRAAVVLAGIGSIRESGSSYYDLHPDRSPDRDALTASGAAAEFLAHLIRDDGKLASYALNDRLVALAPADLGRCRSVIGVASGAEKVRPIRAVLNGGYLKSLVVDEDTANALLSFNGSMRDVA</sequence>
<evidence type="ECO:0000313" key="2">
    <source>
        <dbReference type="Proteomes" id="UP001163223"/>
    </source>
</evidence>